<dbReference type="InterPro" id="IPR010349">
    <property type="entry name" value="Asparaginase_II"/>
</dbReference>
<dbReference type="EMBL" id="UOEM01000090">
    <property type="protein sequence ID" value="VAW15835.1"/>
    <property type="molecule type" value="Genomic_DNA"/>
</dbReference>
<gene>
    <name evidence="1" type="ORF">MNBD_ALPHA09-2325</name>
</gene>
<sequence>MTNPVLAEVARGPIVESWHRASAVVALPSGETVMVLGDADGRVYPRSAIKAFQALPLIAGGGAKRFSLSDEEIALICSSHNGEPAHVATARAILSKIGLGEDALGCGPHWPRGEAGRALAVAGGKAGPIHNNCSGKHIGMAALAVMSGWAAEGYMARDHRVQQKVAEAVEAVCGVPLAGAPCATDGCSVPTWAVPLGALATGFARFSNGEGLPDDLAAAAARIRAAVAAAPFMVAGTRRFCTGVMEITGPRAFVKTGAEGVMCAALPERNLGIAVKCDDGAARASELVMAHLLAAFGAVDRGESAFDRFLTVPVRNWNGIHTGDVRAAPALTEALSVKAGAMLA</sequence>
<dbReference type="PANTHER" id="PTHR42110:SF1">
    <property type="entry name" value="L-ASPARAGINASE, PUTATIVE (AFU_ORTHOLOGUE AFUA_3G11890)-RELATED"/>
    <property type="match status" value="1"/>
</dbReference>
<evidence type="ECO:0008006" key="2">
    <source>
        <dbReference type="Google" id="ProtNLM"/>
    </source>
</evidence>
<proteinExistence type="predicted"/>
<accession>A0A3B0TBN0</accession>
<dbReference type="PANTHER" id="PTHR42110">
    <property type="entry name" value="L-ASPARAGINASE, PUTATIVE (AFU_ORTHOLOGUE AFUA_3G11890)-RELATED"/>
    <property type="match status" value="1"/>
</dbReference>
<protein>
    <recommendedName>
        <fullName evidence="2">Asparaginase</fullName>
    </recommendedName>
</protein>
<organism evidence="1">
    <name type="scientific">hydrothermal vent metagenome</name>
    <dbReference type="NCBI Taxonomy" id="652676"/>
    <lineage>
        <taxon>unclassified sequences</taxon>
        <taxon>metagenomes</taxon>
        <taxon>ecological metagenomes</taxon>
    </lineage>
</organism>
<dbReference type="AlphaFoldDB" id="A0A3B0TBN0"/>
<dbReference type="Pfam" id="PF06089">
    <property type="entry name" value="Asparaginase_II"/>
    <property type="match status" value="1"/>
</dbReference>
<reference evidence="1" key="1">
    <citation type="submission" date="2018-06" db="EMBL/GenBank/DDBJ databases">
        <authorList>
            <person name="Zhirakovskaya E."/>
        </authorList>
    </citation>
    <scope>NUCLEOTIDE SEQUENCE</scope>
</reference>
<name>A0A3B0TBN0_9ZZZZ</name>
<evidence type="ECO:0000313" key="1">
    <source>
        <dbReference type="EMBL" id="VAW15835.1"/>
    </source>
</evidence>